<reference evidence="3" key="1">
    <citation type="submission" date="2015-07" db="EMBL/GenBank/DDBJ databases">
        <title>Whole genome sequence of an Ensifer adhaerens strain isolated from a cave pool in the Wind Cave National Park.</title>
        <authorList>
            <person name="Eng W.W.H."/>
            <person name="Gan H.M."/>
            <person name="Barton H.A."/>
            <person name="Savka M.A."/>
        </authorList>
    </citation>
    <scope>NUCLEOTIDE SEQUENCE [LARGE SCALE GENOMIC DNA]</scope>
    <source>
        <strain evidence="3">SD006</strain>
    </source>
</reference>
<dbReference type="RefSeq" id="WP_053252525.1">
    <property type="nucleotide sequence ID" value="NZ_LGAP01000034.1"/>
</dbReference>
<organism evidence="2 3">
    <name type="scientific">Ensifer adhaerens</name>
    <name type="common">Sinorhizobium morelense</name>
    <dbReference type="NCBI Taxonomy" id="106592"/>
    <lineage>
        <taxon>Bacteria</taxon>
        <taxon>Pseudomonadati</taxon>
        <taxon>Pseudomonadota</taxon>
        <taxon>Alphaproteobacteria</taxon>
        <taxon>Hyphomicrobiales</taxon>
        <taxon>Rhizobiaceae</taxon>
        <taxon>Sinorhizobium/Ensifer group</taxon>
        <taxon>Ensifer</taxon>
    </lineage>
</organism>
<gene>
    <name evidence="2" type="ORF">AC244_30310</name>
</gene>
<protein>
    <recommendedName>
        <fullName evidence="4">DUF680 domain-containing protein</fullName>
    </recommendedName>
</protein>
<evidence type="ECO:0000313" key="3">
    <source>
        <dbReference type="Proteomes" id="UP000037425"/>
    </source>
</evidence>
<feature type="chain" id="PRO_5005581046" description="DUF680 domain-containing protein" evidence="1">
    <location>
        <begin position="21"/>
        <end position="69"/>
    </location>
</feature>
<dbReference type="AlphaFoldDB" id="A0A0L8BGG8"/>
<sequence>MKTLLVALAAAGLSASAAFAECAYHAKTNAAIDTATTTASTTTESQPASEEMVLLKKTDRVVQDEKAAE</sequence>
<comment type="caution">
    <text evidence="2">The sequence shown here is derived from an EMBL/GenBank/DDBJ whole genome shotgun (WGS) entry which is preliminary data.</text>
</comment>
<evidence type="ECO:0008006" key="4">
    <source>
        <dbReference type="Google" id="ProtNLM"/>
    </source>
</evidence>
<evidence type="ECO:0000256" key="1">
    <source>
        <dbReference type="SAM" id="SignalP"/>
    </source>
</evidence>
<feature type="signal peptide" evidence="1">
    <location>
        <begin position="1"/>
        <end position="20"/>
    </location>
</feature>
<dbReference type="Proteomes" id="UP000037425">
    <property type="component" value="Unassembled WGS sequence"/>
</dbReference>
<name>A0A0L8BGG8_ENSAD</name>
<dbReference type="EMBL" id="LGAP01000034">
    <property type="protein sequence ID" value="KOF13664.1"/>
    <property type="molecule type" value="Genomic_DNA"/>
</dbReference>
<evidence type="ECO:0000313" key="2">
    <source>
        <dbReference type="EMBL" id="KOF13664.1"/>
    </source>
</evidence>
<accession>A0A0L8BGG8</accession>
<keyword evidence="1" id="KW-0732">Signal</keyword>
<proteinExistence type="predicted"/>
<dbReference type="PATRIC" id="fig|106592.7.peg.5229"/>